<evidence type="ECO:0000313" key="2">
    <source>
        <dbReference type="EMBL" id="KAB1990808.1"/>
    </source>
</evidence>
<reference evidence="2 3" key="1">
    <citation type="submission" date="2019-09" db="EMBL/GenBank/DDBJ databases">
        <title>Isolation and identification of active actinomycetes.</title>
        <authorList>
            <person name="Yu Z."/>
            <person name="Han C."/>
            <person name="Yu B."/>
        </authorList>
    </citation>
    <scope>NUCLEOTIDE SEQUENCE [LARGE SCALE GENOMIC DNA]</scope>
    <source>
        <strain evidence="2 3">NEAU-H2</strain>
    </source>
</reference>
<accession>A0A7J5DPU3</accession>
<evidence type="ECO:0000259" key="1">
    <source>
        <dbReference type="SMART" id="SM00530"/>
    </source>
</evidence>
<sequence>MDRISGRRRSTYHRTRRASESLDIQGAVVGRSRTSIPRSAPCYELAQWLRSLRQRSGLTYRQMAELTEGLRIADPACSAVTLSRADRGTFLPRRHVVEAYAQVCGATRREARLRWEQAARQSGHTPDGREVASAPRAERKLELVYHPAHLLEAMHQARLAAGQPSLREMEKKARDLGAGPLPRSTVADILAGSRMPSEELLVAYVRACGQNGRRIALWRTAWARAFSTYAA</sequence>
<dbReference type="SUPFAM" id="SSF47413">
    <property type="entry name" value="lambda repressor-like DNA-binding domains"/>
    <property type="match status" value="1"/>
</dbReference>
<name>A0A7J5DPU3_9ACTN</name>
<feature type="domain" description="HTH cro/C1-type" evidence="1">
    <location>
        <begin position="153"/>
        <end position="215"/>
    </location>
</feature>
<dbReference type="SMART" id="SM00530">
    <property type="entry name" value="HTH_XRE"/>
    <property type="match status" value="2"/>
</dbReference>
<keyword evidence="3" id="KW-1185">Reference proteome</keyword>
<proteinExistence type="predicted"/>
<dbReference type="Pfam" id="PF13560">
    <property type="entry name" value="HTH_31"/>
    <property type="match status" value="1"/>
</dbReference>
<dbReference type="Proteomes" id="UP000442990">
    <property type="component" value="Unassembled WGS sequence"/>
</dbReference>
<organism evidence="2 3">
    <name type="scientific">Streptomyces triticiradicis</name>
    <dbReference type="NCBI Taxonomy" id="2651189"/>
    <lineage>
        <taxon>Bacteria</taxon>
        <taxon>Bacillati</taxon>
        <taxon>Actinomycetota</taxon>
        <taxon>Actinomycetes</taxon>
        <taxon>Kitasatosporales</taxon>
        <taxon>Streptomycetaceae</taxon>
        <taxon>Streptomyces</taxon>
    </lineage>
</organism>
<dbReference type="EMBL" id="WBKG01000001">
    <property type="protein sequence ID" value="KAB1990808.1"/>
    <property type="molecule type" value="Genomic_DNA"/>
</dbReference>
<dbReference type="InterPro" id="IPR001387">
    <property type="entry name" value="Cro/C1-type_HTH"/>
</dbReference>
<comment type="caution">
    <text evidence="2">The sequence shown here is derived from an EMBL/GenBank/DDBJ whole genome shotgun (WGS) entry which is preliminary data.</text>
</comment>
<gene>
    <name evidence="2" type="ORF">F8144_02520</name>
</gene>
<feature type="domain" description="HTH cro/C1-type" evidence="1">
    <location>
        <begin position="48"/>
        <end position="111"/>
    </location>
</feature>
<dbReference type="Gene3D" id="1.10.260.40">
    <property type="entry name" value="lambda repressor-like DNA-binding domains"/>
    <property type="match status" value="1"/>
</dbReference>
<dbReference type="InterPro" id="IPR010982">
    <property type="entry name" value="Lambda_DNA-bd_dom_sf"/>
</dbReference>
<evidence type="ECO:0000313" key="3">
    <source>
        <dbReference type="Proteomes" id="UP000442990"/>
    </source>
</evidence>
<dbReference type="AlphaFoldDB" id="A0A7J5DPU3"/>
<dbReference type="GO" id="GO:0003677">
    <property type="term" value="F:DNA binding"/>
    <property type="evidence" value="ECO:0007669"/>
    <property type="project" value="InterPro"/>
</dbReference>
<protein>
    <submittedName>
        <fullName evidence="2">Helix-turn-helix domain-containing protein</fullName>
    </submittedName>
</protein>
<dbReference type="CDD" id="cd00093">
    <property type="entry name" value="HTH_XRE"/>
    <property type="match status" value="1"/>
</dbReference>